<dbReference type="PIRSF" id="PIRSF002741">
    <property type="entry name" value="MppA"/>
    <property type="match status" value="1"/>
</dbReference>
<organism evidence="1 2">
    <name type="scientific">Bifidobacterium longum subsp. infantis</name>
    <dbReference type="NCBI Taxonomy" id="1682"/>
    <lineage>
        <taxon>Bacteria</taxon>
        <taxon>Bacillati</taxon>
        <taxon>Actinomycetota</taxon>
        <taxon>Actinomycetes</taxon>
        <taxon>Bifidobacteriales</taxon>
        <taxon>Bifidobacteriaceae</taxon>
        <taxon>Bifidobacterium</taxon>
    </lineage>
</organism>
<dbReference type="Proteomes" id="UP000067206">
    <property type="component" value="Chromosome"/>
</dbReference>
<dbReference type="PROSITE" id="PS51257">
    <property type="entry name" value="PROKAR_LIPOPROTEIN"/>
    <property type="match status" value="1"/>
</dbReference>
<dbReference type="PATRIC" id="fig|1682.24.peg.74"/>
<proteinExistence type="predicted"/>
<dbReference type="GO" id="GO:1904680">
    <property type="term" value="F:peptide transmembrane transporter activity"/>
    <property type="evidence" value="ECO:0007669"/>
    <property type="project" value="TreeGrafter"/>
</dbReference>
<gene>
    <name evidence="1" type="ORF">RY67_74</name>
</gene>
<dbReference type="InterPro" id="IPR030678">
    <property type="entry name" value="Peptide/Ni-bd"/>
</dbReference>
<dbReference type="GO" id="GO:0043190">
    <property type="term" value="C:ATP-binding cassette (ABC) transporter complex"/>
    <property type="evidence" value="ECO:0007669"/>
    <property type="project" value="InterPro"/>
</dbReference>
<dbReference type="CDD" id="cd00995">
    <property type="entry name" value="PBP2_NikA_DppA_OppA_like"/>
    <property type="match status" value="1"/>
</dbReference>
<dbReference type="EMBL" id="CP010411">
    <property type="protein sequence ID" value="ALE08150.1"/>
    <property type="molecule type" value="Genomic_DNA"/>
</dbReference>
<accession>A0A0M4LGC5</accession>
<dbReference type="Gene3D" id="3.10.105.10">
    <property type="entry name" value="Dipeptide-binding Protein, Domain 3"/>
    <property type="match status" value="1"/>
</dbReference>
<dbReference type="RefSeq" id="WP_007056397.1">
    <property type="nucleotide sequence ID" value="NZ_CP010411.1"/>
</dbReference>
<dbReference type="Gene3D" id="3.40.190.10">
    <property type="entry name" value="Periplasmic binding protein-like II"/>
    <property type="match status" value="1"/>
</dbReference>
<evidence type="ECO:0000313" key="2">
    <source>
        <dbReference type="Proteomes" id="UP000067206"/>
    </source>
</evidence>
<dbReference type="PANTHER" id="PTHR30290">
    <property type="entry name" value="PERIPLASMIC BINDING COMPONENT OF ABC TRANSPORTER"/>
    <property type="match status" value="1"/>
</dbReference>
<sequence>MKLRITPLFPVKRFAAMAAACVMLVSVAACGSKSDSGATVNPGEAIISVNNTEPQSPLVPADTNEMGGGKVIRYLFEGLVSYDVNGKQHLEVAKSITPNDDASQFTIVINDGWKFTNGEAVTASSFADAWSYAANVKHAMKQASRMSIIKGYDELQDPNVSDDAKLSGLEVKDDHTLVVTLNHSDSVFPVQLAHQSFFPLPSVAYKDIKAFGKNPIGNGPYKLKSWDVSKSITVVKNPDYKGSRTVKNGGIEFRVYTDEDSAYADVLAGNLDVLDAVPPSAVKTFRTAKNVTAYSQAGSTYQGFVIPERLDHFGFDEEGQLRRQAISMAINRKQIVDKVFSNTKTVATDFTSPLVPEYSKDLKGAANLEYNPEEAKKLWAQANKISPWSGDFKIAYNADGSHKAWVDAVANQIKNTLGINAEGDSYPTFSDIRDRVTDRTIATAFRSGWMLDYPSAEDYLTPLYSSASADGHGSNDGDYKSPKFDQELADALSQTDESKRTAALQEAQETLLQDLPSIPLWCDNVAAVSAQNVKNVQFDYTNMPTYNTITK</sequence>
<dbReference type="GO" id="GO:0042597">
    <property type="term" value="C:periplasmic space"/>
    <property type="evidence" value="ECO:0007669"/>
    <property type="project" value="UniProtKB-ARBA"/>
</dbReference>
<dbReference type="InterPro" id="IPR000914">
    <property type="entry name" value="SBP_5_dom"/>
</dbReference>
<dbReference type="Gene3D" id="3.90.76.10">
    <property type="entry name" value="Dipeptide-binding Protein, Domain 1"/>
    <property type="match status" value="1"/>
</dbReference>
<evidence type="ECO:0000313" key="1">
    <source>
        <dbReference type="EMBL" id="ALE08150.1"/>
    </source>
</evidence>
<dbReference type="SUPFAM" id="SSF53850">
    <property type="entry name" value="Periplasmic binding protein-like II"/>
    <property type="match status" value="1"/>
</dbReference>
<dbReference type="AlphaFoldDB" id="A0A0M4LGC5"/>
<dbReference type="PANTHER" id="PTHR30290:SF83">
    <property type="entry name" value="ABC TRANSPORTER SUBSTRATE-BINDING PROTEIN"/>
    <property type="match status" value="1"/>
</dbReference>
<dbReference type="InterPro" id="IPR039424">
    <property type="entry name" value="SBP_5"/>
</dbReference>
<protein>
    <submittedName>
        <fullName evidence="1">ABC transporter, substrate-binding protein, family 5</fullName>
    </submittedName>
</protein>
<dbReference type="GO" id="GO:0015833">
    <property type="term" value="P:peptide transport"/>
    <property type="evidence" value="ECO:0007669"/>
    <property type="project" value="TreeGrafter"/>
</dbReference>
<reference evidence="1 2" key="1">
    <citation type="submission" date="2014-12" db="EMBL/GenBank/DDBJ databases">
        <title>Complete genome sequence of Bifidobacterium longum subsp. infantis BT1.</title>
        <authorList>
            <person name="Kim J.F."/>
            <person name="Kwak M.-J."/>
        </authorList>
    </citation>
    <scope>NUCLEOTIDE SEQUENCE [LARGE SCALE GENOMIC DNA]</scope>
    <source>
        <strain evidence="1 2">BT1</strain>
    </source>
</reference>
<dbReference type="Pfam" id="PF00496">
    <property type="entry name" value="SBP_bac_5"/>
    <property type="match status" value="1"/>
</dbReference>
<name>A0A0M4LGC5_BIFLI</name>